<protein>
    <submittedName>
        <fullName evidence="2">19192_t:CDS:1</fullName>
    </submittedName>
</protein>
<dbReference type="EMBL" id="CAJVQA010010282">
    <property type="protein sequence ID" value="CAG8695187.1"/>
    <property type="molecule type" value="Genomic_DNA"/>
</dbReference>
<dbReference type="Proteomes" id="UP000789759">
    <property type="component" value="Unassembled WGS sequence"/>
</dbReference>
<evidence type="ECO:0000313" key="3">
    <source>
        <dbReference type="Proteomes" id="UP000789759"/>
    </source>
</evidence>
<sequence>MQAEYSTPIPPSYNDDEDDEDNTTDKNDLEEKDDNRLNMNKRENLELELQNKINEMNNWILREF</sequence>
<comment type="caution">
    <text evidence="2">The sequence shown here is derived from an EMBL/GenBank/DDBJ whole genome shotgun (WGS) entry which is preliminary data.</text>
</comment>
<evidence type="ECO:0000256" key="1">
    <source>
        <dbReference type="SAM" id="MobiDB-lite"/>
    </source>
</evidence>
<gene>
    <name evidence="2" type="ORF">CPELLU_LOCUS11521</name>
</gene>
<feature type="region of interest" description="Disordered" evidence="1">
    <location>
        <begin position="1"/>
        <end position="41"/>
    </location>
</feature>
<evidence type="ECO:0000313" key="2">
    <source>
        <dbReference type="EMBL" id="CAG8695187.1"/>
    </source>
</evidence>
<name>A0A9N9HJS4_9GLOM</name>
<proteinExistence type="predicted"/>
<dbReference type="AlphaFoldDB" id="A0A9N9HJS4"/>
<reference evidence="2" key="1">
    <citation type="submission" date="2021-06" db="EMBL/GenBank/DDBJ databases">
        <authorList>
            <person name="Kallberg Y."/>
            <person name="Tangrot J."/>
            <person name="Rosling A."/>
        </authorList>
    </citation>
    <scope>NUCLEOTIDE SEQUENCE</scope>
    <source>
        <strain evidence="2">FL966</strain>
    </source>
</reference>
<organism evidence="2 3">
    <name type="scientific">Cetraspora pellucida</name>
    <dbReference type="NCBI Taxonomy" id="1433469"/>
    <lineage>
        <taxon>Eukaryota</taxon>
        <taxon>Fungi</taxon>
        <taxon>Fungi incertae sedis</taxon>
        <taxon>Mucoromycota</taxon>
        <taxon>Glomeromycotina</taxon>
        <taxon>Glomeromycetes</taxon>
        <taxon>Diversisporales</taxon>
        <taxon>Gigasporaceae</taxon>
        <taxon>Cetraspora</taxon>
    </lineage>
</organism>
<feature type="compositionally biased region" description="Basic and acidic residues" evidence="1">
    <location>
        <begin position="23"/>
        <end position="41"/>
    </location>
</feature>
<accession>A0A9N9HJS4</accession>
<keyword evidence="3" id="KW-1185">Reference proteome</keyword>